<sequence length="65" mass="6963">ALRLFREGKIKILFTTEAAGMGCDMPHIKLVVPFLVPRSLSILMQHAGCAGQSPSVQACAVLLVQ</sequence>
<reference evidence="2 3" key="1">
    <citation type="submission" date="2014-04" db="EMBL/GenBank/DDBJ databases">
        <authorList>
            <consortium name="DOE Joint Genome Institute"/>
            <person name="Kuo A."/>
            <person name="Kohler A."/>
            <person name="Jargeat P."/>
            <person name="Nagy L.G."/>
            <person name="Floudas D."/>
            <person name="Copeland A."/>
            <person name="Barry K.W."/>
            <person name="Cichocki N."/>
            <person name="Veneault-Fourrey C."/>
            <person name="LaButti K."/>
            <person name="Lindquist E.A."/>
            <person name="Lipzen A."/>
            <person name="Lundell T."/>
            <person name="Morin E."/>
            <person name="Murat C."/>
            <person name="Sun H."/>
            <person name="Tunlid A."/>
            <person name="Henrissat B."/>
            <person name="Grigoriev I.V."/>
            <person name="Hibbett D.S."/>
            <person name="Martin F."/>
            <person name="Nordberg H.P."/>
            <person name="Cantor M.N."/>
            <person name="Hua S.X."/>
        </authorList>
    </citation>
    <scope>NUCLEOTIDE SEQUENCE [LARGE SCALE GENOMIC DNA]</scope>
    <source>
        <strain evidence="2 3">Ve08.2h10</strain>
    </source>
</reference>
<gene>
    <name evidence="2" type="ORF">PAXRUDRAFT_127068</name>
</gene>
<name>A0A0D0CRX1_9AGAM</name>
<feature type="domain" description="Helicase C-terminal" evidence="1">
    <location>
        <begin position="2"/>
        <end position="50"/>
    </location>
</feature>
<evidence type="ECO:0000313" key="2">
    <source>
        <dbReference type="EMBL" id="KIK78133.1"/>
    </source>
</evidence>
<dbReference type="Pfam" id="PF00271">
    <property type="entry name" value="Helicase_C"/>
    <property type="match status" value="1"/>
</dbReference>
<dbReference type="EMBL" id="KN826700">
    <property type="protein sequence ID" value="KIK78133.1"/>
    <property type="molecule type" value="Genomic_DNA"/>
</dbReference>
<organism evidence="2 3">
    <name type="scientific">Paxillus rubicundulus Ve08.2h10</name>
    <dbReference type="NCBI Taxonomy" id="930991"/>
    <lineage>
        <taxon>Eukaryota</taxon>
        <taxon>Fungi</taxon>
        <taxon>Dikarya</taxon>
        <taxon>Basidiomycota</taxon>
        <taxon>Agaricomycotina</taxon>
        <taxon>Agaricomycetes</taxon>
        <taxon>Agaricomycetidae</taxon>
        <taxon>Boletales</taxon>
        <taxon>Paxilineae</taxon>
        <taxon>Paxillaceae</taxon>
        <taxon>Paxillus</taxon>
    </lineage>
</organism>
<dbReference type="SUPFAM" id="SSF52540">
    <property type="entry name" value="P-loop containing nucleoside triphosphate hydrolases"/>
    <property type="match status" value="1"/>
</dbReference>
<dbReference type="InterPro" id="IPR027417">
    <property type="entry name" value="P-loop_NTPase"/>
</dbReference>
<feature type="non-terminal residue" evidence="2">
    <location>
        <position position="1"/>
    </location>
</feature>
<dbReference type="InParanoid" id="A0A0D0CRX1"/>
<dbReference type="STRING" id="930991.A0A0D0CRX1"/>
<evidence type="ECO:0000259" key="1">
    <source>
        <dbReference type="Pfam" id="PF00271"/>
    </source>
</evidence>
<keyword evidence="3" id="KW-1185">Reference proteome</keyword>
<dbReference type="AlphaFoldDB" id="A0A0D0CRX1"/>
<proteinExistence type="predicted"/>
<evidence type="ECO:0000313" key="3">
    <source>
        <dbReference type="Proteomes" id="UP000054538"/>
    </source>
</evidence>
<dbReference type="Proteomes" id="UP000054538">
    <property type="component" value="Unassembled WGS sequence"/>
</dbReference>
<feature type="non-terminal residue" evidence="2">
    <location>
        <position position="65"/>
    </location>
</feature>
<protein>
    <recommendedName>
        <fullName evidence="1">Helicase C-terminal domain-containing protein</fullName>
    </recommendedName>
</protein>
<accession>A0A0D0CRX1</accession>
<dbReference type="HOGENOM" id="CLU_2855962_0_0_1"/>
<dbReference type="Gene3D" id="3.40.50.300">
    <property type="entry name" value="P-loop containing nucleotide triphosphate hydrolases"/>
    <property type="match status" value="1"/>
</dbReference>
<reference evidence="3" key="2">
    <citation type="submission" date="2015-01" db="EMBL/GenBank/DDBJ databases">
        <title>Evolutionary Origins and Diversification of the Mycorrhizal Mutualists.</title>
        <authorList>
            <consortium name="DOE Joint Genome Institute"/>
            <consortium name="Mycorrhizal Genomics Consortium"/>
            <person name="Kohler A."/>
            <person name="Kuo A."/>
            <person name="Nagy L.G."/>
            <person name="Floudas D."/>
            <person name="Copeland A."/>
            <person name="Barry K.W."/>
            <person name="Cichocki N."/>
            <person name="Veneault-Fourrey C."/>
            <person name="LaButti K."/>
            <person name="Lindquist E.A."/>
            <person name="Lipzen A."/>
            <person name="Lundell T."/>
            <person name="Morin E."/>
            <person name="Murat C."/>
            <person name="Riley R."/>
            <person name="Ohm R."/>
            <person name="Sun H."/>
            <person name="Tunlid A."/>
            <person name="Henrissat B."/>
            <person name="Grigoriev I.V."/>
            <person name="Hibbett D.S."/>
            <person name="Martin F."/>
        </authorList>
    </citation>
    <scope>NUCLEOTIDE SEQUENCE [LARGE SCALE GENOMIC DNA]</scope>
    <source>
        <strain evidence="3">Ve08.2h10</strain>
    </source>
</reference>
<dbReference type="OrthoDB" id="10261556at2759"/>
<dbReference type="InterPro" id="IPR001650">
    <property type="entry name" value="Helicase_C-like"/>
</dbReference>